<evidence type="ECO:0000313" key="1">
    <source>
        <dbReference type="EMBL" id="AEG99351.1"/>
    </source>
</evidence>
<reference evidence="1 2" key="1">
    <citation type="journal article" date="2012" name="J. Bacteriol.">
        <title>Complete genome sequence of Enterobacter aerogenes KCTC 2190.</title>
        <authorList>
            <person name="Shin S.H."/>
            <person name="Kim S."/>
            <person name="Kim J.Y."/>
            <person name="Lee S."/>
            <person name="Um Y."/>
            <person name="Oh M.K."/>
            <person name="Kim Y.R."/>
            <person name="Lee J."/>
            <person name="Yang K.S."/>
        </authorList>
    </citation>
    <scope>NUCLEOTIDE SEQUENCE [LARGE SCALE GENOMIC DNA]</scope>
    <source>
        <strain evidence="1 2">KCTC 2190</strain>
    </source>
</reference>
<dbReference type="AlphaFoldDB" id="A0A0H3FXT3"/>
<dbReference type="OrthoDB" id="6444777at2"/>
<name>A0A0H3FXT3_KLEAK</name>
<protein>
    <recommendedName>
        <fullName evidence="3">HK97 gp10 family phage protein</fullName>
    </recommendedName>
</protein>
<sequence length="146" mass="16023">MGIKVRGVREAKANLNRIIDNIQGRKVVRAIQSALILGSSRAAYYTPIDSSTLLNSQFREINVNGTRVTGRVGYSANYAAFVHDMPGKLKGQPRAHFGKTRAGSDFGGGTGKGNYWDPHGEPQFLKKGFDEERDAITEVIKKELSL</sequence>
<proteinExistence type="predicted"/>
<dbReference type="EMBL" id="CP002824">
    <property type="protein sequence ID" value="AEG99351.1"/>
    <property type="molecule type" value="Genomic_DNA"/>
</dbReference>
<dbReference type="GeneID" id="93312622"/>
<accession>A0A0H3FXT3</accession>
<organism evidence="1 2">
    <name type="scientific">Klebsiella aerogenes (strain ATCC 13048 / DSM 30053 / CCUG 1429 / JCM 1235 / KCTC 2190 / NBRC 13534 / NCIMB 10102 / NCTC 10006 / CDC 819-56)</name>
    <name type="common">Enterobacter aerogenes</name>
    <dbReference type="NCBI Taxonomy" id="1028307"/>
    <lineage>
        <taxon>Bacteria</taxon>
        <taxon>Pseudomonadati</taxon>
        <taxon>Pseudomonadota</taxon>
        <taxon>Gammaproteobacteria</taxon>
        <taxon>Enterobacterales</taxon>
        <taxon>Enterobacteriaceae</taxon>
        <taxon>Klebsiella/Raoultella group</taxon>
        <taxon>Klebsiella</taxon>
    </lineage>
</organism>
<gene>
    <name evidence="1" type="ordered locus">EAE_22260</name>
</gene>
<dbReference type="RefSeq" id="WP_015705871.1">
    <property type="nucleotide sequence ID" value="NC_015663.1"/>
</dbReference>
<evidence type="ECO:0008006" key="3">
    <source>
        <dbReference type="Google" id="ProtNLM"/>
    </source>
</evidence>
<dbReference type="eggNOG" id="ENOG5031PM5">
    <property type="taxonomic scope" value="Bacteria"/>
</dbReference>
<evidence type="ECO:0000313" key="2">
    <source>
        <dbReference type="Proteomes" id="UP000008881"/>
    </source>
</evidence>
<keyword evidence="2" id="KW-1185">Reference proteome</keyword>
<dbReference type="Proteomes" id="UP000008881">
    <property type="component" value="Chromosome"/>
</dbReference>
<dbReference type="HOGENOM" id="CLU_138423_0_0_6"/>
<dbReference type="KEGG" id="eae:EAE_22260"/>